<dbReference type="PANTHER" id="PTHR40763">
    <property type="entry name" value="MEMBRANE PROTEIN-RELATED"/>
    <property type="match status" value="1"/>
</dbReference>
<feature type="transmembrane region" description="Helical" evidence="1">
    <location>
        <begin position="12"/>
        <end position="29"/>
    </location>
</feature>
<evidence type="ECO:0000313" key="4">
    <source>
        <dbReference type="Proteomes" id="UP001180453"/>
    </source>
</evidence>
<organism evidence="3 4">
    <name type="scientific">Roseateles saccharophilus</name>
    <name type="common">Pseudomonas saccharophila</name>
    <dbReference type="NCBI Taxonomy" id="304"/>
    <lineage>
        <taxon>Bacteria</taxon>
        <taxon>Pseudomonadati</taxon>
        <taxon>Pseudomonadota</taxon>
        <taxon>Betaproteobacteria</taxon>
        <taxon>Burkholderiales</taxon>
        <taxon>Sphaerotilaceae</taxon>
        <taxon>Roseateles</taxon>
    </lineage>
</organism>
<dbReference type="EMBL" id="JAVDXU010000003">
    <property type="protein sequence ID" value="MDR7271503.1"/>
    <property type="molecule type" value="Genomic_DNA"/>
</dbReference>
<gene>
    <name evidence="3" type="ORF">J2X20_004171</name>
</gene>
<dbReference type="PANTHER" id="PTHR40763:SF5">
    <property type="entry name" value="MEMBRANE PROTEIN"/>
    <property type="match status" value="1"/>
</dbReference>
<keyword evidence="4" id="KW-1185">Reference proteome</keyword>
<feature type="domain" description="LiaF transmembrane" evidence="2">
    <location>
        <begin position="16"/>
        <end position="109"/>
    </location>
</feature>
<proteinExistence type="predicted"/>
<dbReference type="Pfam" id="PF22570">
    <property type="entry name" value="LiaF-TM"/>
    <property type="match status" value="1"/>
</dbReference>
<feature type="transmembrane region" description="Helical" evidence="1">
    <location>
        <begin position="93"/>
        <end position="111"/>
    </location>
</feature>
<accession>A0ABU1YRM0</accession>
<dbReference type="InterPro" id="IPR054331">
    <property type="entry name" value="LiaF_TM"/>
</dbReference>
<keyword evidence="1" id="KW-0812">Transmembrane</keyword>
<sequence length="237" mass="26068">MKPHRLQRHASRRIAFGLGVIGIGTLALLDNLGVFGMPLLRTFWPLVLVLFGVSHLVSPRHSGSWLVGAVLIVVGGVMTAHNLDLLHFRPRDWWPVLIILVGVSILMRGLFPHRRLERCGDTPSTLEHGDRINIDASFSAINQQNDSRSFKGGRIDVSFGGVELDLRQAVMEGPEAVLEISARFSGVELRVPREWQVVVDISPTLGGVDDKTVPPMNPTQRLVLRGDAVFGGVEIKN</sequence>
<evidence type="ECO:0000259" key="2">
    <source>
        <dbReference type="Pfam" id="PF22570"/>
    </source>
</evidence>
<keyword evidence="1" id="KW-0472">Membrane</keyword>
<evidence type="ECO:0000313" key="3">
    <source>
        <dbReference type="EMBL" id="MDR7271503.1"/>
    </source>
</evidence>
<comment type="caution">
    <text evidence="3">The sequence shown here is derived from an EMBL/GenBank/DDBJ whole genome shotgun (WGS) entry which is preliminary data.</text>
</comment>
<evidence type="ECO:0000256" key="1">
    <source>
        <dbReference type="SAM" id="Phobius"/>
    </source>
</evidence>
<dbReference type="RefSeq" id="WP_310268844.1">
    <property type="nucleotide sequence ID" value="NZ_JAVDXU010000003.1"/>
</dbReference>
<name>A0ABU1YRM0_ROSSA</name>
<protein>
    <submittedName>
        <fullName evidence="3">Membrane protein</fullName>
    </submittedName>
</protein>
<keyword evidence="1" id="KW-1133">Transmembrane helix</keyword>
<dbReference type="Proteomes" id="UP001180453">
    <property type="component" value="Unassembled WGS sequence"/>
</dbReference>
<feature type="transmembrane region" description="Helical" evidence="1">
    <location>
        <begin position="35"/>
        <end position="57"/>
    </location>
</feature>
<reference evidence="3 4" key="1">
    <citation type="submission" date="2023-07" db="EMBL/GenBank/DDBJ databases">
        <title>Sorghum-associated microbial communities from plants grown in Nebraska, USA.</title>
        <authorList>
            <person name="Schachtman D."/>
        </authorList>
    </citation>
    <scope>NUCLEOTIDE SEQUENCE [LARGE SCALE GENOMIC DNA]</scope>
    <source>
        <strain evidence="3 4">BE314</strain>
    </source>
</reference>
<feature type="transmembrane region" description="Helical" evidence="1">
    <location>
        <begin position="64"/>
        <end position="81"/>
    </location>
</feature>